<organism evidence="3 4">
    <name type="scientific">Syncephalastrum racemosum</name>
    <name type="common">Filamentous fungus</name>
    <dbReference type="NCBI Taxonomy" id="13706"/>
    <lineage>
        <taxon>Eukaryota</taxon>
        <taxon>Fungi</taxon>
        <taxon>Fungi incertae sedis</taxon>
        <taxon>Mucoromycota</taxon>
        <taxon>Mucoromycotina</taxon>
        <taxon>Mucoromycetes</taxon>
        <taxon>Mucorales</taxon>
        <taxon>Syncephalastraceae</taxon>
        <taxon>Syncephalastrum</taxon>
    </lineage>
</organism>
<dbReference type="EMBL" id="MCGN01000006">
    <property type="protein sequence ID" value="ORY95350.1"/>
    <property type="molecule type" value="Genomic_DNA"/>
</dbReference>
<protein>
    <recommendedName>
        <fullName evidence="5">RING-type domain-containing protein</fullName>
    </recommendedName>
</protein>
<accession>A0A1X2H9M3</accession>
<feature type="compositionally biased region" description="Polar residues" evidence="2">
    <location>
        <begin position="221"/>
        <end position="240"/>
    </location>
</feature>
<dbReference type="OMA" id="YIATIPR"/>
<comment type="similarity">
    <text evidence="1">Belongs to the SIP5 family.</text>
</comment>
<evidence type="ECO:0000313" key="4">
    <source>
        <dbReference type="Proteomes" id="UP000242180"/>
    </source>
</evidence>
<dbReference type="FunCoup" id="A0A1X2H9M3">
    <property type="interactions" value="5"/>
</dbReference>
<feature type="compositionally biased region" description="Polar residues" evidence="2">
    <location>
        <begin position="257"/>
        <end position="272"/>
    </location>
</feature>
<evidence type="ECO:0000313" key="3">
    <source>
        <dbReference type="EMBL" id="ORY95350.1"/>
    </source>
</evidence>
<sequence>MGSSISKSLPHVHEKTEQVDLGFVVPRGIHTFADTHYDCAALKRFIRNGLLAPFYPGLSEPPFNHNDDHAKDSKIPGLDAVKNLVAANKSPVLLTSADKQRWLYEHTVECPICFLYYPACINYSRCCDKPICTECFLQLKRSAETPMVPPSCPFCVQPNFGVIHMPPPFSKKYEKFSNRRQDLSFDVYRERRRKYLGPNDPDVILVDQVRPDWHRMLERATTPNAYRQSRHSGLSGSGSTRRVVVRPDPPVRRHTSASDASTTVPSSSPTNLSSLVHSVQDLLYYEPLAMSNHERFYIATIPREAV</sequence>
<evidence type="ECO:0000256" key="1">
    <source>
        <dbReference type="ARBA" id="ARBA00010402"/>
    </source>
</evidence>
<feature type="region of interest" description="Disordered" evidence="2">
    <location>
        <begin position="220"/>
        <end position="272"/>
    </location>
</feature>
<proteinExistence type="inferred from homology"/>
<evidence type="ECO:0000256" key="2">
    <source>
        <dbReference type="SAM" id="MobiDB-lite"/>
    </source>
</evidence>
<name>A0A1X2H9M3_SYNRA</name>
<dbReference type="Proteomes" id="UP000242180">
    <property type="component" value="Unassembled WGS sequence"/>
</dbReference>
<dbReference type="InterPro" id="IPR039301">
    <property type="entry name" value="Sip5/DA2"/>
</dbReference>
<dbReference type="PANTHER" id="PTHR31315">
    <property type="entry name" value="PROTEIN SIP5"/>
    <property type="match status" value="1"/>
</dbReference>
<keyword evidence="4" id="KW-1185">Reference proteome</keyword>
<comment type="caution">
    <text evidence="3">The sequence shown here is derived from an EMBL/GenBank/DDBJ whole genome shotgun (WGS) entry which is preliminary data.</text>
</comment>
<dbReference type="OrthoDB" id="21471at2759"/>
<dbReference type="PANTHER" id="PTHR31315:SF1">
    <property type="entry name" value="PROTEIN SIP5"/>
    <property type="match status" value="1"/>
</dbReference>
<dbReference type="GO" id="GO:0005737">
    <property type="term" value="C:cytoplasm"/>
    <property type="evidence" value="ECO:0007669"/>
    <property type="project" value="TreeGrafter"/>
</dbReference>
<dbReference type="AlphaFoldDB" id="A0A1X2H9M3"/>
<dbReference type="STRING" id="13706.A0A1X2H9M3"/>
<gene>
    <name evidence="3" type="ORF">BCR43DRAFT_492845</name>
</gene>
<reference evidence="3 4" key="1">
    <citation type="submission" date="2016-07" db="EMBL/GenBank/DDBJ databases">
        <title>Pervasive Adenine N6-methylation of Active Genes in Fungi.</title>
        <authorList>
            <consortium name="DOE Joint Genome Institute"/>
            <person name="Mondo S.J."/>
            <person name="Dannebaum R.O."/>
            <person name="Kuo R.C."/>
            <person name="Labutti K."/>
            <person name="Haridas S."/>
            <person name="Kuo A."/>
            <person name="Salamov A."/>
            <person name="Ahrendt S.R."/>
            <person name="Lipzen A."/>
            <person name="Sullivan W."/>
            <person name="Andreopoulos W.B."/>
            <person name="Clum A."/>
            <person name="Lindquist E."/>
            <person name="Daum C."/>
            <person name="Ramamoorthy G.K."/>
            <person name="Gryganskyi A."/>
            <person name="Culley D."/>
            <person name="Magnuson J.K."/>
            <person name="James T.Y."/>
            <person name="O'Malley M.A."/>
            <person name="Stajich J.E."/>
            <person name="Spatafora J.W."/>
            <person name="Visel A."/>
            <person name="Grigoriev I.V."/>
        </authorList>
    </citation>
    <scope>NUCLEOTIDE SEQUENCE [LARGE SCALE GENOMIC DNA]</scope>
    <source>
        <strain evidence="3 4">NRRL 2496</strain>
    </source>
</reference>
<dbReference type="InParanoid" id="A0A1X2H9M3"/>
<evidence type="ECO:0008006" key="5">
    <source>
        <dbReference type="Google" id="ProtNLM"/>
    </source>
</evidence>